<sequence>MKLDLADFASQLTANRSEKGELSPSARTAICCAIACGRSEREVARLFGVSRGAVQSTLRNWTSQQSFNSKPRKGRPSVLTRREKRLLFNK</sequence>
<gene>
    <name evidence="2" type="ORF">VTK73DRAFT_8762</name>
</gene>
<organism evidence="2 3">
    <name type="scientific">Phialemonium thermophilum</name>
    <dbReference type="NCBI Taxonomy" id="223376"/>
    <lineage>
        <taxon>Eukaryota</taxon>
        <taxon>Fungi</taxon>
        <taxon>Dikarya</taxon>
        <taxon>Ascomycota</taxon>
        <taxon>Pezizomycotina</taxon>
        <taxon>Sordariomycetes</taxon>
        <taxon>Sordariomycetidae</taxon>
        <taxon>Cephalothecales</taxon>
        <taxon>Cephalothecaceae</taxon>
        <taxon>Phialemonium</taxon>
    </lineage>
</organism>
<reference evidence="2 3" key="1">
    <citation type="journal article" date="2024" name="Commun. Biol.">
        <title>Comparative genomic analysis of thermophilic fungi reveals convergent evolutionary adaptations and gene losses.</title>
        <authorList>
            <person name="Steindorff A.S."/>
            <person name="Aguilar-Pontes M.V."/>
            <person name="Robinson A.J."/>
            <person name="Andreopoulos B."/>
            <person name="LaButti K."/>
            <person name="Kuo A."/>
            <person name="Mondo S."/>
            <person name="Riley R."/>
            <person name="Otillar R."/>
            <person name="Haridas S."/>
            <person name="Lipzen A."/>
            <person name="Grimwood J."/>
            <person name="Schmutz J."/>
            <person name="Clum A."/>
            <person name="Reid I.D."/>
            <person name="Moisan M.C."/>
            <person name="Butler G."/>
            <person name="Nguyen T.T.M."/>
            <person name="Dewar K."/>
            <person name="Conant G."/>
            <person name="Drula E."/>
            <person name="Henrissat B."/>
            <person name="Hansel C."/>
            <person name="Singer S."/>
            <person name="Hutchinson M.I."/>
            <person name="de Vries R.P."/>
            <person name="Natvig D.O."/>
            <person name="Powell A.J."/>
            <person name="Tsang A."/>
            <person name="Grigoriev I.V."/>
        </authorList>
    </citation>
    <scope>NUCLEOTIDE SEQUENCE [LARGE SCALE GENOMIC DNA]</scope>
    <source>
        <strain evidence="2 3">ATCC 24622</strain>
    </source>
</reference>
<proteinExistence type="predicted"/>
<feature type="region of interest" description="Disordered" evidence="1">
    <location>
        <begin position="62"/>
        <end position="81"/>
    </location>
</feature>
<evidence type="ECO:0008006" key="4">
    <source>
        <dbReference type="Google" id="ProtNLM"/>
    </source>
</evidence>
<evidence type="ECO:0000313" key="2">
    <source>
        <dbReference type="EMBL" id="KAL1854366.1"/>
    </source>
</evidence>
<dbReference type="EMBL" id="JAZHXJ010000667">
    <property type="protein sequence ID" value="KAL1854366.1"/>
    <property type="molecule type" value="Genomic_DNA"/>
</dbReference>
<evidence type="ECO:0000313" key="3">
    <source>
        <dbReference type="Proteomes" id="UP001586593"/>
    </source>
</evidence>
<keyword evidence="3" id="KW-1185">Reference proteome</keyword>
<evidence type="ECO:0000256" key="1">
    <source>
        <dbReference type="SAM" id="MobiDB-lite"/>
    </source>
</evidence>
<name>A0ABR3W6A1_9PEZI</name>
<dbReference type="Proteomes" id="UP001586593">
    <property type="component" value="Unassembled WGS sequence"/>
</dbReference>
<dbReference type="InterPro" id="IPR009057">
    <property type="entry name" value="Homeodomain-like_sf"/>
</dbReference>
<dbReference type="SUPFAM" id="SSF46689">
    <property type="entry name" value="Homeodomain-like"/>
    <property type="match status" value="1"/>
</dbReference>
<accession>A0ABR3W6A1</accession>
<protein>
    <recommendedName>
        <fullName evidence="4">Transposase</fullName>
    </recommendedName>
</protein>
<comment type="caution">
    <text evidence="2">The sequence shown here is derived from an EMBL/GenBank/DDBJ whole genome shotgun (WGS) entry which is preliminary data.</text>
</comment>